<dbReference type="AlphaFoldDB" id="A0AAU8FLL6"/>
<dbReference type="RefSeq" id="WP_353720722.1">
    <property type="nucleotide sequence ID" value="NZ_CP159289.1"/>
</dbReference>
<dbReference type="EC" id="6.3.5.3" evidence="10"/>
<evidence type="ECO:0000259" key="11">
    <source>
        <dbReference type="Pfam" id="PF02769"/>
    </source>
</evidence>
<evidence type="ECO:0000256" key="7">
    <source>
        <dbReference type="ARBA" id="ARBA00022840"/>
    </source>
</evidence>
<proteinExistence type="inferred from homology"/>
<dbReference type="PANTHER" id="PTHR10099">
    <property type="entry name" value="PHOSPHORIBOSYLFORMYLGLYCINAMIDINE SYNTHASE"/>
    <property type="match status" value="1"/>
</dbReference>
<dbReference type="SUPFAM" id="SSF56042">
    <property type="entry name" value="PurM C-terminal domain-like"/>
    <property type="match status" value="2"/>
</dbReference>
<comment type="subunit">
    <text evidence="10">Monomer.</text>
</comment>
<dbReference type="InterPro" id="IPR036676">
    <property type="entry name" value="PurM-like_C_sf"/>
</dbReference>
<evidence type="ECO:0000256" key="2">
    <source>
        <dbReference type="ARBA" id="ARBA00008608"/>
    </source>
</evidence>
<feature type="domain" description="Phosphoribosylformylglycinamidine synthase linker" evidence="12">
    <location>
        <begin position="122"/>
        <end position="171"/>
    </location>
</feature>
<dbReference type="PROSITE" id="PS51273">
    <property type="entry name" value="GATASE_TYPE_1"/>
    <property type="match status" value="1"/>
</dbReference>
<evidence type="ECO:0000256" key="1">
    <source>
        <dbReference type="ARBA" id="ARBA00004920"/>
    </source>
</evidence>
<dbReference type="Gene3D" id="1.10.8.750">
    <property type="entry name" value="Phosphoribosylformylglycinamidine synthase, linker domain"/>
    <property type="match status" value="1"/>
</dbReference>
<dbReference type="InterPro" id="IPR010073">
    <property type="entry name" value="PurL_large"/>
</dbReference>
<sequence length="1221" mass="133987">MIYFFTGGDETVFALQTERTLTASDTSKLSWLFGGAELRKETVLTDCFVGPRAAMITPWSTNAVEITQNMGLEGIVRIEEFKKVSADFTDFDPMLSQKYSELNQDIYTINIKPEPIREIDDIAAYNKQEGLALSDEEVDYLNNLAGKLGRKLTDSEVFGFSQVNSEHCRHKIFNGVFVIDGQEQPVSLFKLIRKTSETNPNSIVSAYKDNVAFLKGPVVQQFAPKRPDVPEYYEIKDFESVLSLKAETHNFPTTVEPFNGAATGSGGEIRDRLAGGQGAIPLAGTAVYMTALSRLEENRPWEKGVEERQWLYQTPMDILIKASNGATDFGNKFGQPLIVGSVLTFEHEEAGRKLGYDKVIMQAGGIGYGKADQAKKHTPATGDKVVVMGGENYRIGMGGAAVSSADTGAFGSGIELNAIQRSNPEMQKRVANAVRGMVESDNNTIVSIHDHGAGGHLNCLSELVEETGGKIDLDKLPVGDPTLSAKEIIGNESQERMGLVISQDNIDFLQRIADRERAPMYTVGEVTGDHRFTFESSTTGAKPMDLAMDEMFGSSPKTYMHDKTVVRTYQPVQYDITRLHEYLEQMLQLEAVASKDWLTNKVDRCVGGHVAKQQCAGPLQLPLNNVGVMALDFQGKDGIATSIGHAPLSALIDPAAGSRNAVAEALSNIVWAPLKDGLATVSLSANWMWACKNEGEDARLYKAVQACSDFAISLGINIPTGKDSLSMKQKYKNDEVIAPGTVIISAGAHCDDITAVVEPVLRKSGGAIYYINLSGDRFKLGGSSFAQILNKIGSETPDIQDAEKFKVAFNAIQQLIKAGKIHAGHDIGSGGLITTLLEMCFADRDLGASIDLSALGDQDIIEKLFSENIGIVFQADEPAEAILAENGIVFQKIGTVNLAATLTVKDATGKWDFDIDRLRDVWFKTSYLLDQKQTGNGLAKERFDNYKHHVLRYKFPAQFDGKKPVIDASKPRPKAAVLREKGSNSERELANAMYLAGFDVKDVHMTDLISGRETLEDIQFIGAVGGFSNSDVLGSAKGWAGAFLYNEKAKIALENFFKREDTLSVGICNGCQLFIELGLINPDHENKPKMLHNASGKHESIFTSMTVQPNNSVMLSSLAGSTLGVWVSHGEGRFQLPLAEDQYHIVSKYGYETYPANPNGSDYNTAILCDNTGRHLVTMPHIERSLFQWHWAHYPEGRKDEVSPWMEAFVNARKWIEERNK</sequence>
<dbReference type="Pfam" id="PF18072">
    <property type="entry name" value="FGAR-AT_linker"/>
    <property type="match status" value="1"/>
</dbReference>
<comment type="caution">
    <text evidence="10">Lacks conserved residue(s) required for the propagation of feature annotation.</text>
</comment>
<dbReference type="EMBL" id="CP159289">
    <property type="protein sequence ID" value="XCH25421.1"/>
    <property type="molecule type" value="Genomic_DNA"/>
</dbReference>
<comment type="similarity">
    <text evidence="2 10">In the N-terminal section; belongs to the FGAMS family.</text>
</comment>
<evidence type="ECO:0000256" key="8">
    <source>
        <dbReference type="ARBA" id="ARBA00022842"/>
    </source>
</evidence>
<dbReference type="GO" id="GO:0005524">
    <property type="term" value="F:ATP binding"/>
    <property type="evidence" value="ECO:0007669"/>
    <property type="project" value="UniProtKB-UniRule"/>
</dbReference>
<feature type="domain" description="FGAR-AT PurM N-terminal-like" evidence="14">
    <location>
        <begin position="594"/>
        <end position="748"/>
    </location>
</feature>
<dbReference type="FunFam" id="3.40.50.880:FF:000055">
    <property type="entry name" value="Phosphoribosylformylglycinamidine synthase"/>
    <property type="match status" value="1"/>
</dbReference>
<dbReference type="InterPro" id="IPR036921">
    <property type="entry name" value="PurM-like_N_sf"/>
</dbReference>
<comment type="subcellular location">
    <subcellularLocation>
        <location evidence="10">Cytoplasm</location>
    </subcellularLocation>
</comment>
<feature type="binding site" evidence="10">
    <location>
        <position position="826"/>
    </location>
    <ligand>
        <name>Mg(2+)</name>
        <dbReference type="ChEBI" id="CHEBI:18420"/>
    </ligand>
</feature>
<reference evidence="15" key="1">
    <citation type="submission" date="2024-06" db="EMBL/GenBank/DDBJ databases">
        <title>Sequencing and assembly of the genome of Dyadobacter sp. strain 676, a symbiont of Cyamopsis tetragonoloba.</title>
        <authorList>
            <person name="Guro P."/>
            <person name="Sazanova A."/>
            <person name="Kuznetsova I."/>
            <person name="Belimov A."/>
            <person name="Safronova V."/>
        </authorList>
    </citation>
    <scope>NUCLEOTIDE SEQUENCE</scope>
    <source>
        <strain evidence="15">676</strain>
    </source>
</reference>
<name>A0AAU8FLL6_9BACT</name>
<dbReference type="InterPro" id="IPR041609">
    <property type="entry name" value="PurL_linker"/>
</dbReference>
<evidence type="ECO:0000256" key="9">
    <source>
        <dbReference type="ARBA" id="ARBA00022962"/>
    </source>
</evidence>
<feature type="domain" description="PurM-like C-terminal" evidence="11">
    <location>
        <begin position="779"/>
        <end position="897"/>
    </location>
</feature>
<dbReference type="InterPro" id="IPR055181">
    <property type="entry name" value="FGAR-AT_PurM_N-like"/>
</dbReference>
<dbReference type="SUPFAM" id="SSF109736">
    <property type="entry name" value="FGAM synthase PurL, linker domain"/>
    <property type="match status" value="1"/>
</dbReference>
<comment type="pathway">
    <text evidence="1 10">Purine metabolism; IMP biosynthesis via de novo pathway; 5-amino-1-(5-phospho-D-ribosyl)imidazole from N(2)-formyl-N(1)-(5-phospho-D-ribosyl)glycinamide: step 1/2.</text>
</comment>
<feature type="domain" description="PurM-like C-terminal" evidence="11">
    <location>
        <begin position="381"/>
        <end position="534"/>
    </location>
</feature>
<keyword evidence="7 10" id="KW-0067">ATP-binding</keyword>
<feature type="active site" evidence="10">
    <location>
        <position position="1181"/>
    </location>
</feature>
<feature type="domain" description="Phosphoribosylformylglycinamidine synthase N-terminal" evidence="13">
    <location>
        <begin position="11"/>
        <end position="100"/>
    </location>
</feature>
<organism evidence="15">
    <name type="scientific">Dyadobacter sp. 676</name>
    <dbReference type="NCBI Taxonomy" id="3088362"/>
    <lineage>
        <taxon>Bacteria</taxon>
        <taxon>Pseudomonadati</taxon>
        <taxon>Bacteroidota</taxon>
        <taxon>Cytophagia</taxon>
        <taxon>Cytophagales</taxon>
        <taxon>Spirosomataceae</taxon>
        <taxon>Dyadobacter</taxon>
    </lineage>
</organism>
<dbReference type="Gene3D" id="3.30.1330.10">
    <property type="entry name" value="PurM-like, N-terminal domain"/>
    <property type="match status" value="2"/>
</dbReference>
<dbReference type="SMART" id="SM01211">
    <property type="entry name" value="GATase_5"/>
    <property type="match status" value="1"/>
</dbReference>
<dbReference type="CDD" id="cd02204">
    <property type="entry name" value="PurL_repeat2"/>
    <property type="match status" value="1"/>
</dbReference>
<dbReference type="Pfam" id="PF02769">
    <property type="entry name" value="AIRS_C"/>
    <property type="match status" value="2"/>
</dbReference>
<dbReference type="SUPFAM" id="SSF82697">
    <property type="entry name" value="PurS-like"/>
    <property type="match status" value="1"/>
</dbReference>
<dbReference type="SUPFAM" id="SSF55326">
    <property type="entry name" value="PurM N-terminal domain-like"/>
    <property type="match status" value="2"/>
</dbReference>
<dbReference type="GO" id="GO:0006189">
    <property type="term" value="P:'de novo' IMP biosynthetic process"/>
    <property type="evidence" value="ECO:0007669"/>
    <property type="project" value="UniProtKB-UniRule"/>
</dbReference>
<feature type="binding site" evidence="10">
    <location>
        <position position="664"/>
    </location>
    <ligand>
        <name>Mg(2+)</name>
        <dbReference type="ChEBI" id="CHEBI:18420"/>
    </ligand>
</feature>
<dbReference type="InterPro" id="IPR010918">
    <property type="entry name" value="PurM-like_C_dom"/>
</dbReference>
<comment type="function">
    <text evidence="10">Phosphoribosylformylglycinamidine synthase involved in the purines biosynthetic pathway. Catalyzes the ATP-dependent conversion of formylglycinamide ribonucleotide (FGAR) and glutamine to yield formylglycinamidine ribonucleotide (FGAM) and glutamate.</text>
</comment>
<dbReference type="PANTHER" id="PTHR10099:SF1">
    <property type="entry name" value="PHOSPHORIBOSYLFORMYLGLYCINAMIDINE SYNTHASE"/>
    <property type="match status" value="1"/>
</dbReference>
<dbReference type="InterPro" id="IPR029062">
    <property type="entry name" value="Class_I_gatase-like"/>
</dbReference>
<keyword evidence="5 10" id="KW-0547">Nucleotide-binding</keyword>
<keyword evidence="4 10" id="KW-0479">Metal-binding</keyword>
<dbReference type="GO" id="GO:0004642">
    <property type="term" value="F:phosphoribosylformylglycinamidine synthase activity"/>
    <property type="evidence" value="ECO:0007669"/>
    <property type="project" value="UniProtKB-UniRule"/>
</dbReference>
<evidence type="ECO:0000256" key="3">
    <source>
        <dbReference type="ARBA" id="ARBA00022598"/>
    </source>
</evidence>
<dbReference type="SUPFAM" id="SSF52317">
    <property type="entry name" value="Class I glutamine amidotransferase-like"/>
    <property type="match status" value="1"/>
</dbReference>
<dbReference type="HAMAP" id="MF_00419">
    <property type="entry name" value="PurL_1"/>
    <property type="match status" value="1"/>
</dbReference>
<feature type="binding site" evidence="10">
    <location>
        <position position="668"/>
    </location>
    <ligand>
        <name>Mg(2+)</name>
        <dbReference type="ChEBI" id="CHEBI:18420"/>
    </ligand>
</feature>
<accession>A0AAU8FLL6</accession>
<gene>
    <name evidence="10 15" type="primary">purL</name>
    <name evidence="15" type="synonym">purI</name>
    <name evidence="15" type="ORF">ABV298_03035</name>
</gene>
<dbReference type="Gene3D" id="3.90.650.10">
    <property type="entry name" value="PurM-like C-terminal domain"/>
    <property type="match status" value="2"/>
</dbReference>
<keyword evidence="3 10" id="KW-0436">Ligase</keyword>
<evidence type="ECO:0000256" key="6">
    <source>
        <dbReference type="ARBA" id="ARBA00022755"/>
    </source>
</evidence>
<feature type="active site" evidence="10">
    <location>
        <position position="1183"/>
    </location>
</feature>
<dbReference type="Pfam" id="PF18076">
    <property type="entry name" value="FGAR-AT_N"/>
    <property type="match status" value="1"/>
</dbReference>
<evidence type="ECO:0000259" key="12">
    <source>
        <dbReference type="Pfam" id="PF18072"/>
    </source>
</evidence>
<evidence type="ECO:0000313" key="15">
    <source>
        <dbReference type="EMBL" id="XCH25421.1"/>
    </source>
</evidence>
<keyword evidence="10" id="KW-0963">Cytoplasm</keyword>
<feature type="binding site" evidence="10">
    <location>
        <begin position="260"/>
        <end position="271"/>
    </location>
    <ligand>
        <name>ATP</name>
        <dbReference type="ChEBI" id="CHEBI:30616"/>
    </ligand>
</feature>
<dbReference type="InterPro" id="IPR036604">
    <property type="entry name" value="PurS-like_sf"/>
</dbReference>
<comment type="catalytic activity">
    <reaction evidence="10">
        <text>N(2)-formyl-N(1)-(5-phospho-beta-D-ribosyl)glycinamide + L-glutamine + ATP + H2O = 2-formamido-N(1)-(5-O-phospho-beta-D-ribosyl)acetamidine + L-glutamate + ADP + phosphate + H(+)</text>
        <dbReference type="Rhea" id="RHEA:17129"/>
        <dbReference type="ChEBI" id="CHEBI:15377"/>
        <dbReference type="ChEBI" id="CHEBI:15378"/>
        <dbReference type="ChEBI" id="CHEBI:29985"/>
        <dbReference type="ChEBI" id="CHEBI:30616"/>
        <dbReference type="ChEBI" id="CHEBI:43474"/>
        <dbReference type="ChEBI" id="CHEBI:58359"/>
        <dbReference type="ChEBI" id="CHEBI:147286"/>
        <dbReference type="ChEBI" id="CHEBI:147287"/>
        <dbReference type="ChEBI" id="CHEBI:456216"/>
        <dbReference type="EC" id="6.3.5.3"/>
    </reaction>
</comment>
<dbReference type="Gene3D" id="3.40.50.880">
    <property type="match status" value="1"/>
</dbReference>
<dbReference type="Pfam" id="PF22689">
    <property type="entry name" value="FGAR-AT_PurM_N-like"/>
    <property type="match status" value="1"/>
</dbReference>
<evidence type="ECO:0000256" key="10">
    <source>
        <dbReference type="HAMAP-Rule" id="MF_00419"/>
    </source>
</evidence>
<keyword evidence="6 10" id="KW-0658">Purine biosynthesis</keyword>
<evidence type="ECO:0000259" key="14">
    <source>
        <dbReference type="Pfam" id="PF22689"/>
    </source>
</evidence>
<dbReference type="GO" id="GO:0005737">
    <property type="term" value="C:cytoplasm"/>
    <property type="evidence" value="ECO:0007669"/>
    <property type="project" value="UniProtKB-SubCell"/>
</dbReference>
<evidence type="ECO:0000256" key="4">
    <source>
        <dbReference type="ARBA" id="ARBA00022723"/>
    </source>
</evidence>
<dbReference type="NCBIfam" id="NF003672">
    <property type="entry name" value="PRK05297.1"/>
    <property type="match status" value="1"/>
</dbReference>
<evidence type="ECO:0000256" key="5">
    <source>
        <dbReference type="ARBA" id="ARBA00022741"/>
    </source>
</evidence>
<feature type="active site" description="Nucleophile" evidence="10">
    <location>
        <position position="1068"/>
    </location>
</feature>
<dbReference type="Pfam" id="PF13507">
    <property type="entry name" value="GATase_5"/>
    <property type="match status" value="1"/>
</dbReference>
<keyword evidence="9 10" id="KW-0315">Glutamine amidotransferase</keyword>
<dbReference type="GO" id="GO:0046872">
    <property type="term" value="F:metal ion binding"/>
    <property type="evidence" value="ECO:0007669"/>
    <property type="project" value="UniProtKB-KW"/>
</dbReference>
<protein>
    <recommendedName>
        <fullName evidence="10">Phosphoribosylformylglycinamidine synthase</fullName>
        <shortName evidence="10">FGAM synthase</shortName>
        <shortName evidence="10">FGAMS</shortName>
        <ecNumber evidence="10">6.3.5.3</ecNumber>
    </recommendedName>
    <alternativeName>
        <fullName evidence="10">Formylglycinamide ribonucleotide amidotransferase</fullName>
        <shortName evidence="10">FGAR amidotransferase</shortName>
        <shortName evidence="10">FGAR-AT</shortName>
    </alternativeName>
</protein>
<evidence type="ECO:0000259" key="13">
    <source>
        <dbReference type="Pfam" id="PF18076"/>
    </source>
</evidence>
<dbReference type="InterPro" id="IPR040707">
    <property type="entry name" value="FGAR-AT_N"/>
</dbReference>
<keyword evidence="8 10" id="KW-0460">Magnesium</keyword>